<keyword evidence="3" id="KW-1185">Reference proteome</keyword>
<dbReference type="AlphaFoldDB" id="A0A2I1GB45"/>
<dbReference type="EMBL" id="LLXI01000280">
    <property type="protein sequence ID" value="PKY43846.1"/>
    <property type="molecule type" value="Genomic_DNA"/>
</dbReference>
<feature type="transmembrane region" description="Helical" evidence="1">
    <location>
        <begin position="37"/>
        <end position="59"/>
    </location>
</feature>
<evidence type="ECO:0008006" key="4">
    <source>
        <dbReference type="Google" id="ProtNLM"/>
    </source>
</evidence>
<comment type="caution">
    <text evidence="2">The sequence shown here is derived from an EMBL/GenBank/DDBJ whole genome shotgun (WGS) entry which is preliminary data.</text>
</comment>
<evidence type="ECO:0000313" key="2">
    <source>
        <dbReference type="EMBL" id="PKY43846.1"/>
    </source>
</evidence>
<protein>
    <recommendedName>
        <fullName evidence="4">Mid2 domain-containing protein</fullName>
    </recommendedName>
</protein>
<keyword evidence="1" id="KW-1133">Transmembrane helix</keyword>
<sequence length="103" mass="11318">MDIRNFTWINSLDLDQTADNKTSSPPSQSSNNDKTKLILASVLGVLGGALVLVGGFFAYRWINKRKKEKEVPGFFGSNFDRYDAGFPGTPVDNSKSPTEACKK</sequence>
<proteinExistence type="predicted"/>
<keyword evidence="1" id="KW-0812">Transmembrane</keyword>
<gene>
    <name evidence="2" type="ORF">RhiirA4_457941</name>
</gene>
<evidence type="ECO:0000313" key="3">
    <source>
        <dbReference type="Proteomes" id="UP000234323"/>
    </source>
</evidence>
<dbReference type="VEuPathDB" id="FungiDB:RhiirFUN_017454"/>
<organism evidence="2 3">
    <name type="scientific">Rhizophagus irregularis</name>
    <dbReference type="NCBI Taxonomy" id="588596"/>
    <lineage>
        <taxon>Eukaryota</taxon>
        <taxon>Fungi</taxon>
        <taxon>Fungi incertae sedis</taxon>
        <taxon>Mucoromycota</taxon>
        <taxon>Glomeromycotina</taxon>
        <taxon>Glomeromycetes</taxon>
        <taxon>Glomerales</taxon>
        <taxon>Glomeraceae</taxon>
        <taxon>Rhizophagus</taxon>
    </lineage>
</organism>
<reference evidence="2 3" key="1">
    <citation type="submission" date="2015-10" db="EMBL/GenBank/DDBJ databases">
        <title>Genome analyses suggest a sexual origin of heterokaryosis in a supposedly ancient asexual fungus.</title>
        <authorList>
            <person name="Ropars J."/>
            <person name="Sedzielewska K."/>
            <person name="Noel J."/>
            <person name="Charron P."/>
            <person name="Farinelli L."/>
            <person name="Marton T."/>
            <person name="Kruger M."/>
            <person name="Pelin A."/>
            <person name="Brachmann A."/>
            <person name="Corradi N."/>
        </authorList>
    </citation>
    <scope>NUCLEOTIDE SEQUENCE [LARGE SCALE GENOMIC DNA]</scope>
    <source>
        <strain evidence="2 3">A4</strain>
    </source>
</reference>
<dbReference type="VEuPathDB" id="FungiDB:FUN_000043"/>
<evidence type="ECO:0000256" key="1">
    <source>
        <dbReference type="SAM" id="Phobius"/>
    </source>
</evidence>
<name>A0A2I1GB45_9GLOM</name>
<dbReference type="VEuPathDB" id="FungiDB:RhiirA1_239427"/>
<keyword evidence="1" id="KW-0472">Membrane</keyword>
<accession>A0A2I1GB45</accession>
<dbReference type="Proteomes" id="UP000234323">
    <property type="component" value="Unassembled WGS sequence"/>
</dbReference>